<organism evidence="1">
    <name type="scientific">Anguilla anguilla</name>
    <name type="common">European freshwater eel</name>
    <name type="synonym">Muraena anguilla</name>
    <dbReference type="NCBI Taxonomy" id="7936"/>
    <lineage>
        <taxon>Eukaryota</taxon>
        <taxon>Metazoa</taxon>
        <taxon>Chordata</taxon>
        <taxon>Craniata</taxon>
        <taxon>Vertebrata</taxon>
        <taxon>Euteleostomi</taxon>
        <taxon>Actinopterygii</taxon>
        <taxon>Neopterygii</taxon>
        <taxon>Teleostei</taxon>
        <taxon>Anguilliformes</taxon>
        <taxon>Anguillidae</taxon>
        <taxon>Anguilla</taxon>
    </lineage>
</organism>
<dbReference type="EMBL" id="GBXM01034568">
    <property type="protein sequence ID" value="JAH74009.1"/>
    <property type="molecule type" value="Transcribed_RNA"/>
</dbReference>
<proteinExistence type="predicted"/>
<accession>A0A0E9V7B7</accession>
<reference evidence="1" key="2">
    <citation type="journal article" date="2015" name="Fish Shellfish Immunol.">
        <title>Early steps in the European eel (Anguilla anguilla)-Vibrio vulnificus interaction in the gills: Role of the RtxA13 toxin.</title>
        <authorList>
            <person name="Callol A."/>
            <person name="Pajuelo D."/>
            <person name="Ebbesson L."/>
            <person name="Teles M."/>
            <person name="MacKenzie S."/>
            <person name="Amaro C."/>
        </authorList>
    </citation>
    <scope>NUCLEOTIDE SEQUENCE</scope>
</reference>
<dbReference type="AlphaFoldDB" id="A0A0E9V7B7"/>
<evidence type="ECO:0000313" key="1">
    <source>
        <dbReference type="EMBL" id="JAH74009.1"/>
    </source>
</evidence>
<name>A0A0E9V7B7_ANGAN</name>
<protein>
    <submittedName>
        <fullName evidence="1">Uncharacterized protein</fullName>
    </submittedName>
</protein>
<sequence length="38" mass="4570">MQLPCSYCTQFIQCLCFSQNSKICQWRYLHHVLCLSFP</sequence>
<reference evidence="1" key="1">
    <citation type="submission" date="2014-11" db="EMBL/GenBank/DDBJ databases">
        <authorList>
            <person name="Amaro Gonzalez C."/>
        </authorList>
    </citation>
    <scope>NUCLEOTIDE SEQUENCE</scope>
</reference>